<dbReference type="AlphaFoldDB" id="A0A4U9DAI6"/>
<reference evidence="2 3" key="1">
    <citation type="submission" date="2019-04" db="EMBL/GenBank/DDBJ databases">
        <authorList>
            <consortium name="Pathogen Informatics"/>
        </authorList>
    </citation>
    <scope>NUCLEOTIDE SEQUENCE [LARGE SCALE GENOMIC DNA]</scope>
    <source>
        <strain evidence="2 3">NCTC9185</strain>
    </source>
</reference>
<feature type="transmembrane region" description="Helical" evidence="1">
    <location>
        <begin position="107"/>
        <end position="130"/>
    </location>
</feature>
<proteinExistence type="predicted"/>
<sequence>MARRTTGAARHTVSITGFVALFVLNVSLNHRRQVNFRQFSTRSHNNVWLRFLNYGFSCFYGDFRYRRFDANLVGQLARFTTRHVLNAFFQLSFLQNNRLILYLNGNGFQRCLTLIVIITTTVTFTARLLLVTRFRFFRFVAGGLARFAQLDVLLLLLTTVTAVLLAGFTRLTAFAIFAAVIAVSTLYTVIALGTVVAVVTILAVITIFTVIATITAFAVVTTIVTIAAIIGTRFTTFLLAFRLLFDFLLFLDFSRFGFFRTREDIFQGAKEARDQARLGRR</sequence>
<name>A0A4U9DAI6_RAOTE</name>
<evidence type="ECO:0000256" key="1">
    <source>
        <dbReference type="SAM" id="Phobius"/>
    </source>
</evidence>
<organism evidence="2 3">
    <name type="scientific">Raoultella terrigena</name>
    <name type="common">Klebsiella terrigena</name>
    <dbReference type="NCBI Taxonomy" id="577"/>
    <lineage>
        <taxon>Bacteria</taxon>
        <taxon>Pseudomonadati</taxon>
        <taxon>Pseudomonadota</taxon>
        <taxon>Gammaproteobacteria</taxon>
        <taxon>Enterobacterales</taxon>
        <taxon>Enterobacteriaceae</taxon>
        <taxon>Klebsiella/Raoultella group</taxon>
        <taxon>Raoultella</taxon>
    </lineage>
</organism>
<evidence type="ECO:0000313" key="2">
    <source>
        <dbReference type="EMBL" id="VTN15710.1"/>
    </source>
</evidence>
<feature type="transmembrane region" description="Helical" evidence="1">
    <location>
        <begin position="12"/>
        <end position="28"/>
    </location>
</feature>
<protein>
    <submittedName>
        <fullName evidence="2">Uncharacterized protein</fullName>
    </submittedName>
</protein>
<feature type="transmembrane region" description="Helical" evidence="1">
    <location>
        <begin position="174"/>
        <end position="198"/>
    </location>
</feature>
<feature type="transmembrane region" description="Helical" evidence="1">
    <location>
        <begin position="205"/>
        <end position="230"/>
    </location>
</feature>
<dbReference type="Proteomes" id="UP000339249">
    <property type="component" value="Unassembled WGS sequence"/>
</dbReference>
<keyword evidence="1" id="KW-0472">Membrane</keyword>
<evidence type="ECO:0000313" key="3">
    <source>
        <dbReference type="Proteomes" id="UP000339249"/>
    </source>
</evidence>
<feature type="transmembrane region" description="Helical" evidence="1">
    <location>
        <begin position="236"/>
        <end position="253"/>
    </location>
</feature>
<feature type="transmembrane region" description="Helical" evidence="1">
    <location>
        <begin position="150"/>
        <end position="168"/>
    </location>
</feature>
<keyword evidence="1" id="KW-1133">Transmembrane helix</keyword>
<keyword evidence="1" id="KW-0812">Transmembrane</keyword>
<dbReference type="EMBL" id="CABDVU010000001">
    <property type="protein sequence ID" value="VTN15710.1"/>
    <property type="molecule type" value="Genomic_DNA"/>
</dbReference>
<gene>
    <name evidence="2" type="ORF">NCTC9185_07800</name>
</gene>
<accession>A0A4U9DAI6</accession>